<dbReference type="EMBL" id="BRXX01000016">
    <property type="protein sequence ID" value="GMH82514.1"/>
    <property type="molecule type" value="Genomic_DNA"/>
</dbReference>
<dbReference type="Proteomes" id="UP001165160">
    <property type="component" value="Unassembled WGS sequence"/>
</dbReference>
<evidence type="ECO:0000313" key="2">
    <source>
        <dbReference type="EMBL" id="GMH82514.1"/>
    </source>
</evidence>
<organism evidence="2 3">
    <name type="scientific">Triparma verrucosa</name>
    <dbReference type="NCBI Taxonomy" id="1606542"/>
    <lineage>
        <taxon>Eukaryota</taxon>
        <taxon>Sar</taxon>
        <taxon>Stramenopiles</taxon>
        <taxon>Ochrophyta</taxon>
        <taxon>Bolidophyceae</taxon>
        <taxon>Parmales</taxon>
        <taxon>Triparmaceae</taxon>
        <taxon>Triparma</taxon>
    </lineage>
</organism>
<reference evidence="3" key="1">
    <citation type="journal article" date="2023" name="Commun. Biol.">
        <title>Genome analysis of Parmales, the sister group of diatoms, reveals the evolutionary specialization of diatoms from phago-mixotrophs to photoautotrophs.</title>
        <authorList>
            <person name="Ban H."/>
            <person name="Sato S."/>
            <person name="Yoshikawa S."/>
            <person name="Yamada K."/>
            <person name="Nakamura Y."/>
            <person name="Ichinomiya M."/>
            <person name="Sato N."/>
            <person name="Blanc-Mathieu R."/>
            <person name="Endo H."/>
            <person name="Kuwata A."/>
            <person name="Ogata H."/>
        </authorList>
    </citation>
    <scope>NUCLEOTIDE SEQUENCE [LARGE SCALE GENOMIC DNA]</scope>
    <source>
        <strain evidence="3">NIES 3699</strain>
    </source>
</reference>
<comment type="caution">
    <text evidence="2">The sequence shown here is derived from an EMBL/GenBank/DDBJ whole genome shotgun (WGS) entry which is preliminary data.</text>
</comment>
<dbReference type="GO" id="GO:0006629">
    <property type="term" value="P:lipid metabolic process"/>
    <property type="evidence" value="ECO:0007669"/>
    <property type="project" value="InterPro"/>
</dbReference>
<dbReference type="Gene3D" id="3.40.50.1820">
    <property type="entry name" value="alpha/beta hydrolase"/>
    <property type="match status" value="1"/>
</dbReference>
<dbReference type="PANTHER" id="PTHR45856:SF25">
    <property type="entry name" value="FUNGAL LIPASE-LIKE DOMAIN-CONTAINING PROTEIN"/>
    <property type="match status" value="1"/>
</dbReference>
<dbReference type="InterPro" id="IPR002921">
    <property type="entry name" value="Fungal_lipase-type"/>
</dbReference>
<dbReference type="InterPro" id="IPR029058">
    <property type="entry name" value="AB_hydrolase_fold"/>
</dbReference>
<name>A0A9W7B275_9STRA</name>
<dbReference type="CDD" id="cd00519">
    <property type="entry name" value="Lipase_3"/>
    <property type="match status" value="1"/>
</dbReference>
<accession>A0A9W7B275</accession>
<dbReference type="InterPro" id="IPR051218">
    <property type="entry name" value="Sec_MonoDiacylglyc_Lipase"/>
</dbReference>
<evidence type="ECO:0000313" key="3">
    <source>
        <dbReference type="Proteomes" id="UP001165160"/>
    </source>
</evidence>
<dbReference type="Pfam" id="PF01764">
    <property type="entry name" value="Lipase_3"/>
    <property type="match status" value="1"/>
</dbReference>
<evidence type="ECO:0000259" key="1">
    <source>
        <dbReference type="Pfam" id="PF01764"/>
    </source>
</evidence>
<sequence>MSYCSTDQIESGDNNHYQSINDFEVGQVWSNSSLQFVTGYDGTENTVTIAVRGSEDIDNWLDNLDAIKTSPYDDDSSVEVHKGFWKEYTTLRDSMISYILTEAEKHSTSKLKLTGHSSGAANVMLLAYDVARGQAEGLEDFQVSDLYTFGEPRVGNTAFADSVKSLAIPHTRVVHYRDIVPHVPPHLMGFHHSPQEIWYDTEDSSHYVECSETDGEDDSCSKSEWYFTASDHCTYIDLAICSAGC</sequence>
<keyword evidence="3" id="KW-1185">Reference proteome</keyword>
<dbReference type="SUPFAM" id="SSF53474">
    <property type="entry name" value="alpha/beta-Hydrolases"/>
    <property type="match status" value="1"/>
</dbReference>
<proteinExistence type="predicted"/>
<dbReference type="AlphaFoldDB" id="A0A9W7B275"/>
<protein>
    <recommendedName>
        <fullName evidence="1">Fungal lipase-type domain-containing protein</fullName>
    </recommendedName>
</protein>
<dbReference type="PANTHER" id="PTHR45856">
    <property type="entry name" value="ALPHA/BETA-HYDROLASES SUPERFAMILY PROTEIN"/>
    <property type="match status" value="1"/>
</dbReference>
<gene>
    <name evidence="2" type="ORF">TrVE_jg5059</name>
</gene>
<feature type="domain" description="Fungal lipase-type" evidence="1">
    <location>
        <begin position="49"/>
        <end position="186"/>
    </location>
</feature>